<evidence type="ECO:0000313" key="3">
    <source>
        <dbReference type="EMBL" id="OLP52365.1"/>
    </source>
</evidence>
<feature type="transmembrane region" description="Helical" evidence="2">
    <location>
        <begin position="65"/>
        <end position="91"/>
    </location>
</feature>
<dbReference type="Proteomes" id="UP000185598">
    <property type="component" value="Unassembled WGS sequence"/>
</dbReference>
<evidence type="ECO:0000256" key="2">
    <source>
        <dbReference type="SAM" id="Phobius"/>
    </source>
</evidence>
<dbReference type="STRING" id="887144.BJF91_02220"/>
<name>A0A1Q9ABX2_9HYPH</name>
<organism evidence="3 4">
    <name type="scientific">Allorhizobium taibaishanense</name>
    <dbReference type="NCBI Taxonomy" id="887144"/>
    <lineage>
        <taxon>Bacteria</taxon>
        <taxon>Pseudomonadati</taxon>
        <taxon>Pseudomonadota</taxon>
        <taxon>Alphaproteobacteria</taxon>
        <taxon>Hyphomicrobiales</taxon>
        <taxon>Rhizobiaceae</taxon>
        <taxon>Rhizobium/Agrobacterium group</taxon>
        <taxon>Allorhizobium</taxon>
    </lineage>
</organism>
<keyword evidence="1" id="KW-0175">Coiled coil</keyword>
<evidence type="ECO:0000313" key="4">
    <source>
        <dbReference type="Proteomes" id="UP000185598"/>
    </source>
</evidence>
<keyword evidence="2" id="KW-0812">Transmembrane</keyword>
<keyword evidence="4" id="KW-1185">Reference proteome</keyword>
<dbReference type="PANTHER" id="PTHR32309:SF13">
    <property type="entry name" value="FERRIC ENTEROBACTIN TRANSPORT PROTEIN FEPE"/>
    <property type="match status" value="1"/>
</dbReference>
<feature type="coiled-coil region" evidence="1">
    <location>
        <begin position="236"/>
        <end position="263"/>
    </location>
</feature>
<gene>
    <name evidence="3" type="ORF">BJF91_02220</name>
</gene>
<sequence>MDAVSEETVTQETKSLQAELPPALARSQRLASALSSYARALTFENRSRRNLYRLAGLAPRTRDKVFSIILMIIIGATLVLPMSASVLYYAFIASPGYASEVRFIVRSSVPYLSRDRYSSDSVEPKAKIIQDTAILLNYLSSPAIIQDLEKHVDLRHIYGRDDIDRLSRLKTDATQDDTLKYWKKHYSASVNTKSGIIEMEVTAYTPKEAHDLANLVLKLGEQQVNQLSAGMWNDLLVSTQRDVDNATKEVSDLRGKLRDTQNKTGVFDVDMSATSIITVLTNIESSIADLKSRRMALAQSVSASAPQVSEIDRRIAGLEEQAKDLRAKTAGTAADSEGNLADYSSMFNKLNLDVKMAESRLKAAISDLEKVKLVSSLQLVYVDTFTDATVPDTDKYPRVTLNLFLSLLAFTALCGAACGTVLFIRKKLD</sequence>
<evidence type="ECO:0008006" key="5">
    <source>
        <dbReference type="Google" id="ProtNLM"/>
    </source>
</evidence>
<dbReference type="AlphaFoldDB" id="A0A1Q9ABX2"/>
<feature type="transmembrane region" description="Helical" evidence="2">
    <location>
        <begin position="403"/>
        <end position="424"/>
    </location>
</feature>
<protein>
    <recommendedName>
        <fullName evidence="5">Capsule biosynthesis protein</fullName>
    </recommendedName>
</protein>
<dbReference type="GO" id="GO:0004713">
    <property type="term" value="F:protein tyrosine kinase activity"/>
    <property type="evidence" value="ECO:0007669"/>
    <property type="project" value="TreeGrafter"/>
</dbReference>
<reference evidence="3 4" key="1">
    <citation type="submission" date="2016-09" db="EMBL/GenBank/DDBJ databases">
        <title>Rhizobium oryziradicis sp. nov., isolated from the root of rice.</title>
        <authorList>
            <person name="Zhao J."/>
            <person name="Zhang X."/>
        </authorList>
    </citation>
    <scope>NUCLEOTIDE SEQUENCE [LARGE SCALE GENOMIC DNA]</scope>
    <source>
        <strain evidence="3 4">14971</strain>
    </source>
</reference>
<dbReference type="PANTHER" id="PTHR32309">
    <property type="entry name" value="TYROSINE-PROTEIN KINASE"/>
    <property type="match status" value="1"/>
</dbReference>
<keyword evidence="2" id="KW-0472">Membrane</keyword>
<proteinExistence type="predicted"/>
<evidence type="ECO:0000256" key="1">
    <source>
        <dbReference type="SAM" id="Coils"/>
    </source>
</evidence>
<keyword evidence="2" id="KW-1133">Transmembrane helix</keyword>
<accession>A0A1Q9ABX2</accession>
<dbReference type="GO" id="GO:0005886">
    <property type="term" value="C:plasma membrane"/>
    <property type="evidence" value="ECO:0007669"/>
    <property type="project" value="TreeGrafter"/>
</dbReference>
<dbReference type="EMBL" id="MKIN01000014">
    <property type="protein sequence ID" value="OLP52365.1"/>
    <property type="molecule type" value="Genomic_DNA"/>
</dbReference>
<dbReference type="InterPro" id="IPR050445">
    <property type="entry name" value="Bact_polysacc_biosynth/exp"/>
</dbReference>
<comment type="caution">
    <text evidence="3">The sequence shown here is derived from an EMBL/GenBank/DDBJ whole genome shotgun (WGS) entry which is preliminary data.</text>
</comment>